<dbReference type="NCBIfam" id="TIGR00333">
    <property type="entry name" value="nrdI"/>
    <property type="match status" value="1"/>
</dbReference>
<dbReference type="RefSeq" id="WP_285152921.1">
    <property type="nucleotide sequence ID" value="NZ_JASSPP010000005.1"/>
</dbReference>
<dbReference type="HAMAP" id="MF_00128">
    <property type="entry name" value="NrdI"/>
    <property type="match status" value="1"/>
</dbReference>
<protein>
    <recommendedName>
        <fullName evidence="3">Protein NrdI</fullName>
    </recommendedName>
</protein>
<reference evidence="4 5" key="1">
    <citation type="submission" date="2023-06" db="EMBL/GenBank/DDBJ databases">
        <title>Antibody response to the Sneathia vaginalis cytopathogenic toxin A during pregnancy.</title>
        <authorList>
            <person name="Mccoy Z.T."/>
            <person name="Serrano M.G."/>
            <person name="Spaine K."/>
            <person name="Edwards D.J."/>
            <person name="Buck G.A."/>
            <person name="Jefferson K."/>
        </authorList>
    </citation>
    <scope>NUCLEOTIDE SEQUENCE [LARGE SCALE GENOMIC DNA]</scope>
    <source>
        <strain evidence="4 5">CCUG 42621</strain>
    </source>
</reference>
<dbReference type="EMBL" id="JASSPP010000005">
    <property type="protein sequence ID" value="MDK9580628.1"/>
    <property type="molecule type" value="Genomic_DNA"/>
</dbReference>
<sequence>MKVVFFSSISNNTKRFIDKLEISALRIPIKLKESISVSEEYILITPTYGGGNGDYKGAVPKQVIHFLNDENNRNLCRGVISSGNTNFGDTYCIAGPIISKKLNVPLLYQFELLGTQKDVEEVKKY</sequence>
<evidence type="ECO:0000256" key="3">
    <source>
        <dbReference type="HAMAP-Rule" id="MF_00128"/>
    </source>
</evidence>
<dbReference type="PIRSF" id="PIRSF005087">
    <property type="entry name" value="NrdI"/>
    <property type="match status" value="1"/>
</dbReference>
<evidence type="ECO:0000313" key="4">
    <source>
        <dbReference type="EMBL" id="MDK9580628.1"/>
    </source>
</evidence>
<dbReference type="PANTHER" id="PTHR37297">
    <property type="entry name" value="PROTEIN NRDI"/>
    <property type="match status" value="1"/>
</dbReference>
<keyword evidence="5" id="KW-1185">Reference proteome</keyword>
<dbReference type="SUPFAM" id="SSF52218">
    <property type="entry name" value="Flavoproteins"/>
    <property type="match status" value="1"/>
</dbReference>
<comment type="function">
    <text evidence="1 3">Probably involved in ribonucleotide reductase function.</text>
</comment>
<dbReference type="Gene3D" id="3.40.50.360">
    <property type="match status" value="1"/>
</dbReference>
<accession>A0ABT7HJC5</accession>
<comment type="caution">
    <text evidence="4">The sequence shown here is derived from an EMBL/GenBank/DDBJ whole genome shotgun (WGS) entry which is preliminary data.</text>
</comment>
<evidence type="ECO:0000256" key="2">
    <source>
        <dbReference type="ARBA" id="ARBA00009942"/>
    </source>
</evidence>
<gene>
    <name evidence="3 4" type="primary">nrdI</name>
    <name evidence="4" type="ORF">QQA45_03755</name>
</gene>
<dbReference type="InterPro" id="IPR029039">
    <property type="entry name" value="Flavoprotein-like_sf"/>
</dbReference>
<comment type="similarity">
    <text evidence="2 3">Belongs to the NrdI family.</text>
</comment>
<proteinExistence type="inferred from homology"/>
<organism evidence="4 5">
    <name type="scientific">Sneathia sanguinegens</name>
    <dbReference type="NCBI Taxonomy" id="40543"/>
    <lineage>
        <taxon>Bacteria</taxon>
        <taxon>Fusobacteriati</taxon>
        <taxon>Fusobacteriota</taxon>
        <taxon>Fusobacteriia</taxon>
        <taxon>Fusobacteriales</taxon>
        <taxon>Leptotrichiaceae</taxon>
        <taxon>Sneathia</taxon>
    </lineage>
</organism>
<dbReference type="Pfam" id="PF07972">
    <property type="entry name" value="Flavodoxin_NdrI"/>
    <property type="match status" value="1"/>
</dbReference>
<name>A0ABT7HJC5_9FUSO</name>
<evidence type="ECO:0000313" key="5">
    <source>
        <dbReference type="Proteomes" id="UP001225134"/>
    </source>
</evidence>
<evidence type="ECO:0000256" key="1">
    <source>
        <dbReference type="ARBA" id="ARBA00003999"/>
    </source>
</evidence>
<dbReference type="InterPro" id="IPR004465">
    <property type="entry name" value="RNR_NrdI"/>
</dbReference>
<dbReference type="Proteomes" id="UP001225134">
    <property type="component" value="Unassembled WGS sequence"/>
</dbReference>
<dbReference type="PANTHER" id="PTHR37297:SF1">
    <property type="entry name" value="PROTEIN NRDI"/>
    <property type="match status" value="1"/>
</dbReference>
<dbReference type="InterPro" id="IPR020852">
    <property type="entry name" value="RNR_Ib_NrdI_bac"/>
</dbReference>